<dbReference type="AlphaFoldDB" id="A0A8S0WZK8"/>
<organism evidence="2 3">
    <name type="scientific">Cyclocybe aegerita</name>
    <name type="common">Black poplar mushroom</name>
    <name type="synonym">Agrocybe aegerita</name>
    <dbReference type="NCBI Taxonomy" id="1973307"/>
    <lineage>
        <taxon>Eukaryota</taxon>
        <taxon>Fungi</taxon>
        <taxon>Dikarya</taxon>
        <taxon>Basidiomycota</taxon>
        <taxon>Agaricomycotina</taxon>
        <taxon>Agaricomycetes</taxon>
        <taxon>Agaricomycetidae</taxon>
        <taxon>Agaricales</taxon>
        <taxon>Agaricineae</taxon>
        <taxon>Bolbitiaceae</taxon>
        <taxon>Cyclocybe</taxon>
    </lineage>
</organism>
<name>A0A8S0WZK8_CYCAE</name>
<evidence type="ECO:0000313" key="2">
    <source>
        <dbReference type="EMBL" id="CAA7262788.1"/>
    </source>
</evidence>
<dbReference type="Proteomes" id="UP000467700">
    <property type="component" value="Unassembled WGS sequence"/>
</dbReference>
<comment type="caution">
    <text evidence="2">The sequence shown here is derived from an EMBL/GenBank/DDBJ whole genome shotgun (WGS) entry which is preliminary data.</text>
</comment>
<feature type="compositionally biased region" description="Low complexity" evidence="1">
    <location>
        <begin position="173"/>
        <end position="183"/>
    </location>
</feature>
<reference evidence="2 3" key="1">
    <citation type="submission" date="2020-01" db="EMBL/GenBank/DDBJ databases">
        <authorList>
            <person name="Gupta K D."/>
        </authorList>
    </citation>
    <scope>NUCLEOTIDE SEQUENCE [LARGE SCALE GENOMIC DNA]</scope>
</reference>
<feature type="region of interest" description="Disordered" evidence="1">
    <location>
        <begin position="167"/>
        <end position="190"/>
    </location>
</feature>
<gene>
    <name evidence="2" type="ORF">AAE3_LOCUS5083</name>
</gene>
<protein>
    <submittedName>
        <fullName evidence="2">Uncharacterized protein</fullName>
    </submittedName>
</protein>
<evidence type="ECO:0000256" key="1">
    <source>
        <dbReference type="SAM" id="MobiDB-lite"/>
    </source>
</evidence>
<feature type="region of interest" description="Disordered" evidence="1">
    <location>
        <begin position="205"/>
        <end position="233"/>
    </location>
</feature>
<dbReference type="OrthoDB" id="3227715at2759"/>
<accession>A0A8S0WZK8</accession>
<proteinExistence type="predicted"/>
<feature type="region of interest" description="Disordered" evidence="1">
    <location>
        <begin position="14"/>
        <end position="48"/>
    </location>
</feature>
<sequence>MSVNPMHAYHHTEYADPLLRPPSPASSVGTAYDPDQTSHSDSELSQPAFDKKCEERIQLHIPRPEELNANIEPLLFVAPLHGGKPVWWGETELDQQTAQTVHQAVMASLRSKVAAYKEDEIFEDILLRGSKIAYEPNPTSNDIDALLRSMMGPAMNLGGAYIGRNDEGKKTEVGTTGTGITNGPWNNFGQPATTFQSSVMPGAETMLSGTTIGGKRSRNGTSRKPQTLRDDDF</sequence>
<dbReference type="EMBL" id="CACVBS010000037">
    <property type="protein sequence ID" value="CAA7262788.1"/>
    <property type="molecule type" value="Genomic_DNA"/>
</dbReference>
<evidence type="ECO:0000313" key="3">
    <source>
        <dbReference type="Proteomes" id="UP000467700"/>
    </source>
</evidence>
<keyword evidence="3" id="KW-1185">Reference proteome</keyword>
<feature type="compositionally biased region" description="Polar residues" evidence="1">
    <location>
        <begin position="25"/>
        <end position="35"/>
    </location>
</feature>